<evidence type="ECO:0000313" key="3">
    <source>
        <dbReference type="EMBL" id="KAH1906681.1"/>
    </source>
</evidence>
<protein>
    <recommendedName>
        <fullName evidence="2">BTB domain-containing protein</fullName>
    </recommendedName>
</protein>
<accession>A0A9P8NI17</accession>
<dbReference type="Gene3D" id="3.30.710.10">
    <property type="entry name" value="Potassium Channel Kv1.1, Chain A"/>
    <property type="match status" value="1"/>
</dbReference>
<dbReference type="SUPFAM" id="SSF54695">
    <property type="entry name" value="POZ domain"/>
    <property type="match status" value="1"/>
</dbReference>
<comment type="caution">
    <text evidence="3">The sequence shown here is derived from an EMBL/GenBank/DDBJ whole genome shotgun (WGS) entry which is preliminary data.</text>
</comment>
<gene>
    <name evidence="3" type="ORF">KXV57_005306</name>
</gene>
<dbReference type="EMBL" id="JAIBSC010000035">
    <property type="protein sequence ID" value="KAH1906681.1"/>
    <property type="molecule type" value="Genomic_DNA"/>
</dbReference>
<feature type="region of interest" description="Disordered" evidence="1">
    <location>
        <begin position="1"/>
        <end position="24"/>
    </location>
</feature>
<evidence type="ECO:0000313" key="4">
    <source>
        <dbReference type="Proteomes" id="UP000813423"/>
    </source>
</evidence>
<dbReference type="PROSITE" id="PS50097">
    <property type="entry name" value="BTB"/>
    <property type="match status" value="1"/>
</dbReference>
<name>A0A9P8NI17_ASPFM</name>
<dbReference type="CDD" id="cd18186">
    <property type="entry name" value="BTB_POZ_ZBTB_KLHL-like"/>
    <property type="match status" value="1"/>
</dbReference>
<reference evidence="3" key="1">
    <citation type="submission" date="2021-08" db="EMBL/GenBank/DDBJ databases">
        <title>Global Aspergillus fumigatus from environmental and clinical sources.</title>
        <authorList>
            <person name="Barber A."/>
            <person name="Sae-Ong T."/>
        </authorList>
    </citation>
    <scope>NUCLEOTIDE SEQUENCE</scope>
    <source>
        <strain evidence="3">NRZ-2016-071</strain>
    </source>
</reference>
<dbReference type="AlphaFoldDB" id="A0A9P8NI17"/>
<dbReference type="InterPro" id="IPR011333">
    <property type="entry name" value="SKP1/BTB/POZ_sf"/>
</dbReference>
<proteinExistence type="predicted"/>
<dbReference type="PANTHER" id="PTHR47843">
    <property type="entry name" value="BTB DOMAIN-CONTAINING PROTEIN-RELATED"/>
    <property type="match status" value="1"/>
</dbReference>
<dbReference type="PANTHER" id="PTHR47843:SF5">
    <property type="entry name" value="BTB_POZ DOMAIN PROTEIN"/>
    <property type="match status" value="1"/>
</dbReference>
<dbReference type="InterPro" id="IPR000210">
    <property type="entry name" value="BTB/POZ_dom"/>
</dbReference>
<organism evidence="3 4">
    <name type="scientific">Aspergillus fumigatus</name>
    <name type="common">Neosartorya fumigata</name>
    <dbReference type="NCBI Taxonomy" id="746128"/>
    <lineage>
        <taxon>Eukaryota</taxon>
        <taxon>Fungi</taxon>
        <taxon>Dikarya</taxon>
        <taxon>Ascomycota</taxon>
        <taxon>Pezizomycotina</taxon>
        <taxon>Eurotiomycetes</taxon>
        <taxon>Eurotiomycetidae</taxon>
        <taxon>Eurotiales</taxon>
        <taxon>Aspergillaceae</taxon>
        <taxon>Aspergillus</taxon>
        <taxon>Aspergillus subgen. Fumigati</taxon>
    </lineage>
</organism>
<evidence type="ECO:0000256" key="1">
    <source>
        <dbReference type="SAM" id="MobiDB-lite"/>
    </source>
</evidence>
<feature type="domain" description="BTB" evidence="2">
    <location>
        <begin position="50"/>
        <end position="116"/>
    </location>
</feature>
<dbReference type="Proteomes" id="UP000813423">
    <property type="component" value="Unassembled WGS sequence"/>
</dbReference>
<dbReference type="Pfam" id="PF00651">
    <property type="entry name" value="BTB"/>
    <property type="match status" value="1"/>
</dbReference>
<sequence length="138" mass="15277">MAAVISDNDNILDGTNGEEGPSKSEVVAETIRRNEMSSSVSALRANPKYSDFLILCGSHIFLAHKAIVCSQSDFFAKVFDSHFSEACTGRIRLSDHPLVVLLLLDYLYSSDYTFYLDYDFHTSFLAEGQSPPGDLVEL</sequence>
<evidence type="ECO:0000259" key="2">
    <source>
        <dbReference type="PROSITE" id="PS50097"/>
    </source>
</evidence>